<name>C8Z5R6_YEAS8</name>
<accession>C8Z5R6</accession>
<evidence type="ECO:0000313" key="1">
    <source>
        <dbReference type="EMBL" id="CAY78855.1"/>
    </source>
</evidence>
<dbReference type="HOGENOM" id="CLU_3175728_0_0_1"/>
<dbReference type="AlphaFoldDB" id="C8Z5R6"/>
<dbReference type="Proteomes" id="UP000000286">
    <property type="component" value="Chromosome IV"/>
</dbReference>
<evidence type="ECO:0000313" key="2">
    <source>
        <dbReference type="Proteomes" id="UP000000286"/>
    </source>
</evidence>
<protein>
    <submittedName>
        <fullName evidence="1">EC1118_1D0_6469p</fullName>
    </submittedName>
</protein>
<proteinExistence type="predicted"/>
<dbReference type="EMBL" id="FN393063">
    <property type="protein sequence ID" value="CAY78855.1"/>
    <property type="molecule type" value="Genomic_DNA"/>
</dbReference>
<sequence length="47" mass="5087">MNVLSGQSLGTVDELTLNMSQPKVPIRSPAPLLDVEALPPCLQIFRP</sequence>
<gene>
    <name evidence="1" type="ORF">EC1118_1D0_6469g</name>
</gene>
<organism evidence="1 2">
    <name type="scientific">Saccharomyces cerevisiae (strain Lalvin EC1118 / Prise de mousse)</name>
    <name type="common">Baker's yeast</name>
    <dbReference type="NCBI Taxonomy" id="643680"/>
    <lineage>
        <taxon>Eukaryota</taxon>
        <taxon>Fungi</taxon>
        <taxon>Dikarya</taxon>
        <taxon>Ascomycota</taxon>
        <taxon>Saccharomycotina</taxon>
        <taxon>Saccharomycetes</taxon>
        <taxon>Saccharomycetales</taxon>
        <taxon>Saccharomycetaceae</taxon>
        <taxon>Saccharomyces</taxon>
    </lineage>
</organism>
<reference evidence="1 2" key="1">
    <citation type="journal article" date="2009" name="Proc. Natl. Acad. Sci. U.S.A.">
        <title>Eukaryote-to-eukaryote gene transfer events revealed by the genome sequence of the wine yeast Saccharomyces cerevisiae EC1118.</title>
        <authorList>
            <person name="Novo M."/>
            <person name="Bigey F."/>
            <person name="Beyne E."/>
            <person name="Galeote V."/>
            <person name="Gavory F."/>
            <person name="Mallet S."/>
            <person name="Cambot B."/>
            <person name="Legras J.L."/>
            <person name="Wincker P."/>
            <person name="Casaregola S."/>
            <person name="Dequin S."/>
        </authorList>
    </citation>
    <scope>NUCLEOTIDE SEQUENCE [LARGE SCALE GENOMIC DNA]</scope>
    <source>
        <strain evidence="2">Lalvin EC1118 / Prise de mousse</strain>
    </source>
</reference>